<protein>
    <submittedName>
        <fullName evidence="2">DUF1329 domain-containing protein</fullName>
    </submittedName>
</protein>
<reference evidence="2 3" key="1">
    <citation type="submission" date="2019-05" db="EMBL/GenBank/DDBJ databases">
        <title>Marinobacter panjinensis sp. nov., a moderately halophilic bacterium isolated from sea tidal flat environment.</title>
        <authorList>
            <person name="Yang W."/>
            <person name="An M."/>
            <person name="He W."/>
            <person name="Luo X."/>
            <person name="Zhu L."/>
            <person name="Chen G."/>
            <person name="Zhang Y."/>
            <person name="Wang Y."/>
        </authorList>
    </citation>
    <scope>NUCLEOTIDE SEQUENCE [LARGE SCALE GENOMIC DNA]</scope>
    <source>
        <strain evidence="2 3">PJ-16</strain>
    </source>
</reference>
<dbReference type="Proteomes" id="UP000308488">
    <property type="component" value="Unassembled WGS sequence"/>
</dbReference>
<dbReference type="RefSeq" id="WP_137434990.1">
    <property type="nucleotide sequence ID" value="NZ_JANRHC010000001.1"/>
</dbReference>
<dbReference type="Pfam" id="PF07044">
    <property type="entry name" value="DUF1329"/>
    <property type="match status" value="1"/>
</dbReference>
<dbReference type="Gene3D" id="2.50.20.10">
    <property type="entry name" value="Lipoprotein localisation LolA/LolB/LppX"/>
    <property type="match status" value="1"/>
</dbReference>
<feature type="region of interest" description="Disordered" evidence="1">
    <location>
        <begin position="39"/>
        <end position="64"/>
    </location>
</feature>
<proteinExistence type="predicted"/>
<gene>
    <name evidence="2" type="ORF">FDP08_05450</name>
</gene>
<accession>A0A4V6CU02</accession>
<organism evidence="2 3">
    <name type="scientific">Marinobacter panjinensis</name>
    <dbReference type="NCBI Taxonomy" id="2576384"/>
    <lineage>
        <taxon>Bacteria</taxon>
        <taxon>Pseudomonadati</taxon>
        <taxon>Pseudomonadota</taxon>
        <taxon>Gammaproteobacteria</taxon>
        <taxon>Pseudomonadales</taxon>
        <taxon>Marinobacteraceae</taxon>
        <taxon>Marinobacter</taxon>
    </lineage>
</organism>
<evidence type="ECO:0000313" key="3">
    <source>
        <dbReference type="Proteomes" id="UP000308488"/>
    </source>
</evidence>
<sequence>MRNHLVAGFTVAMLGFSGSSVYAKVSESEAERLGNELTPVGAQRKGNGSGSIPEWTGGLTTPPSGWKQGQVEINPFPRDEPLFVISADNVDLYRDKLTDGHIQMLKQYGPEFVMPVYRTRRTAAFPEHVYEKSRENALSAELLSNGNGVRDTIMTSPFPIPNDGLEVIWNHILRYRGEELSFRSSSATPQVNGSYNQVVNQYDYFLAYSRKGADLEDIDNKIFYLKTDTIAPSSLAGTITLVHETLDQIRSPRLAWRYDSGSRRLRRSPNLAYETDLPNSSSLRSVDQKDMYNGAPNQYDWELKGKREMFVPYNAYKLHDEDVRPDDVIRPQHINQQLARYELHRVWVVEAKLRTGISHIYSRRVFYVDEDSWQILASEEYDSEGELWRVSESHNISYYSEPVFWTTMEMTYDLKAQRYYIDGLDNGFPALDFNPGFRGNQFSASAARRAARR</sequence>
<dbReference type="CDD" id="cd16329">
    <property type="entry name" value="LolA_like"/>
    <property type="match status" value="1"/>
</dbReference>
<evidence type="ECO:0000256" key="1">
    <source>
        <dbReference type="SAM" id="MobiDB-lite"/>
    </source>
</evidence>
<comment type="caution">
    <text evidence="2">The sequence shown here is derived from an EMBL/GenBank/DDBJ whole genome shotgun (WGS) entry which is preliminary data.</text>
</comment>
<evidence type="ECO:0000313" key="2">
    <source>
        <dbReference type="EMBL" id="TKV67575.1"/>
    </source>
</evidence>
<keyword evidence="3" id="KW-1185">Reference proteome</keyword>
<dbReference type="EMBL" id="SZYH01000001">
    <property type="protein sequence ID" value="TKV67575.1"/>
    <property type="molecule type" value="Genomic_DNA"/>
</dbReference>
<dbReference type="OrthoDB" id="178023at2"/>
<dbReference type="AlphaFoldDB" id="A0A4V6CU02"/>
<dbReference type="InterPro" id="IPR010752">
    <property type="entry name" value="DUF1329"/>
</dbReference>
<name>A0A4V6CU02_9GAMM</name>